<dbReference type="AlphaFoldDB" id="A0A7M5WTJ8"/>
<dbReference type="Proteomes" id="UP000594262">
    <property type="component" value="Unplaced"/>
</dbReference>
<protein>
    <submittedName>
        <fullName evidence="3">Uncharacterized protein</fullName>
    </submittedName>
</protein>
<evidence type="ECO:0000256" key="2">
    <source>
        <dbReference type="SAM" id="SignalP"/>
    </source>
</evidence>
<sequence>MRRSIILFLSILCTLQFCHCFSTNRFTEIKAWESLREIEPPPLHESDEDFPPALHAKRLASAFRPRPGKRSNLEELRDLVSRELETLSNLEKENDNFARQETLPPQFQYYWRQGKRAEKPRYIGIRMGK</sequence>
<feature type="signal peptide" evidence="2">
    <location>
        <begin position="1"/>
        <end position="20"/>
    </location>
</feature>
<reference evidence="3" key="1">
    <citation type="submission" date="2021-01" db="UniProtKB">
        <authorList>
            <consortium name="EnsemblMetazoa"/>
        </authorList>
    </citation>
    <scope>IDENTIFICATION</scope>
</reference>
<dbReference type="EnsemblMetazoa" id="CLYHEMT012893.1">
    <property type="protein sequence ID" value="CLYHEMP012893.1"/>
    <property type="gene ID" value="CLYHEMG012893"/>
</dbReference>
<evidence type="ECO:0000256" key="1">
    <source>
        <dbReference type="SAM" id="Coils"/>
    </source>
</evidence>
<name>A0A7M5WTJ8_9CNID</name>
<proteinExistence type="predicted"/>
<keyword evidence="2" id="KW-0732">Signal</keyword>
<keyword evidence="1" id="KW-0175">Coiled coil</keyword>
<feature type="coiled-coil region" evidence="1">
    <location>
        <begin position="70"/>
        <end position="100"/>
    </location>
</feature>
<organism evidence="3 4">
    <name type="scientific">Clytia hemisphaerica</name>
    <dbReference type="NCBI Taxonomy" id="252671"/>
    <lineage>
        <taxon>Eukaryota</taxon>
        <taxon>Metazoa</taxon>
        <taxon>Cnidaria</taxon>
        <taxon>Hydrozoa</taxon>
        <taxon>Hydroidolina</taxon>
        <taxon>Leptothecata</taxon>
        <taxon>Obeliida</taxon>
        <taxon>Clytiidae</taxon>
        <taxon>Clytia</taxon>
    </lineage>
</organism>
<evidence type="ECO:0000313" key="3">
    <source>
        <dbReference type="EnsemblMetazoa" id="CLYHEMP012893.1"/>
    </source>
</evidence>
<keyword evidence="4" id="KW-1185">Reference proteome</keyword>
<feature type="chain" id="PRO_5029713144" evidence="2">
    <location>
        <begin position="21"/>
        <end position="129"/>
    </location>
</feature>
<accession>A0A7M5WTJ8</accession>
<evidence type="ECO:0000313" key="4">
    <source>
        <dbReference type="Proteomes" id="UP000594262"/>
    </source>
</evidence>